<gene>
    <name evidence="10" type="ORF">BCR38DRAFT_298413</name>
</gene>
<keyword evidence="5" id="KW-0472">Membrane</keyword>
<evidence type="ECO:0000256" key="8">
    <source>
        <dbReference type="SAM" id="MobiDB-lite"/>
    </source>
</evidence>
<accession>A0A1Y2D9S1</accession>
<keyword evidence="11" id="KW-1185">Reference proteome</keyword>
<dbReference type="EMBL" id="MCFJ01000025">
    <property type="protein sequence ID" value="ORY55876.1"/>
    <property type="molecule type" value="Genomic_DNA"/>
</dbReference>
<reference evidence="10 11" key="1">
    <citation type="submission" date="2016-07" db="EMBL/GenBank/DDBJ databases">
        <title>Pervasive Adenine N6-methylation of Active Genes in Fungi.</title>
        <authorList>
            <consortium name="DOE Joint Genome Institute"/>
            <person name="Mondo S.J."/>
            <person name="Dannebaum R.O."/>
            <person name="Kuo R.C."/>
            <person name="Labutti K."/>
            <person name="Haridas S."/>
            <person name="Kuo A."/>
            <person name="Salamov A."/>
            <person name="Ahrendt S.R."/>
            <person name="Lipzen A."/>
            <person name="Sullivan W."/>
            <person name="Andreopoulos W.B."/>
            <person name="Clum A."/>
            <person name="Lindquist E."/>
            <person name="Daum C."/>
            <person name="Ramamoorthy G.K."/>
            <person name="Gryganskyi A."/>
            <person name="Culley D."/>
            <person name="Magnuson J.K."/>
            <person name="James T.Y."/>
            <person name="O'Malley M.A."/>
            <person name="Stajich J.E."/>
            <person name="Spatafora J.W."/>
            <person name="Visel A."/>
            <person name="Grigoriev I.V."/>
        </authorList>
    </citation>
    <scope>NUCLEOTIDE SEQUENCE [LARGE SCALE GENOMIC DNA]</scope>
    <source>
        <strain evidence="10 11">CBS 129021</strain>
    </source>
</reference>
<evidence type="ECO:0000256" key="3">
    <source>
        <dbReference type="ARBA" id="ARBA00022622"/>
    </source>
</evidence>
<keyword evidence="4" id="KW-0732">Signal</keyword>
<dbReference type="STRING" id="1141098.A0A1Y2D9S1"/>
<dbReference type="InterPro" id="IPR046936">
    <property type="entry name" value="BIM1-like"/>
</dbReference>
<protein>
    <recommendedName>
        <fullName evidence="9">Copper acquisition factor BIM1-like domain-containing protein</fullName>
    </recommendedName>
</protein>
<evidence type="ECO:0000256" key="2">
    <source>
        <dbReference type="ARBA" id="ARBA00022475"/>
    </source>
</evidence>
<dbReference type="InParanoid" id="A0A1Y2D9S1"/>
<dbReference type="RefSeq" id="XP_040709828.1">
    <property type="nucleotide sequence ID" value="XM_040854524.1"/>
</dbReference>
<feature type="non-terminal residue" evidence="10">
    <location>
        <position position="1"/>
    </location>
</feature>
<keyword evidence="7" id="KW-0449">Lipoprotein</keyword>
<feature type="non-terminal residue" evidence="10">
    <location>
        <position position="192"/>
    </location>
</feature>
<evidence type="ECO:0000259" key="9">
    <source>
        <dbReference type="Pfam" id="PF20238"/>
    </source>
</evidence>
<dbReference type="Proteomes" id="UP000193689">
    <property type="component" value="Unassembled WGS sequence"/>
</dbReference>
<evidence type="ECO:0000313" key="10">
    <source>
        <dbReference type="EMBL" id="ORY55876.1"/>
    </source>
</evidence>
<feature type="domain" description="Copper acquisition factor BIM1-like" evidence="9">
    <location>
        <begin position="13"/>
        <end position="161"/>
    </location>
</feature>
<evidence type="ECO:0000256" key="6">
    <source>
        <dbReference type="ARBA" id="ARBA00023180"/>
    </source>
</evidence>
<dbReference type="InterPro" id="IPR046530">
    <property type="entry name" value="BIM1-like_dom"/>
</dbReference>
<evidence type="ECO:0000256" key="5">
    <source>
        <dbReference type="ARBA" id="ARBA00023136"/>
    </source>
</evidence>
<sequence length="192" mass="19791">TLLLLAAIARLGSAHFAVVYPEWRADTLENEELYSQWEYPCGGVPNGVGNRTDWPISGGSVVLELHHAWTYAFINLGYGTNVSNFNVSLTAQLLNVTGSGTFCLPLLTSPDLTGTDGQNATIQVVTSGEDGSALYNCADITFRSGARALIAGEDECTNSTGVTAAIIDGSSASNSNSSSSSSTSSAGGNAAS</sequence>
<dbReference type="Pfam" id="PF20238">
    <property type="entry name" value="BIM1-like_dom"/>
    <property type="match status" value="1"/>
</dbReference>
<organism evidence="10 11">
    <name type="scientific">Pseudomassariella vexata</name>
    <dbReference type="NCBI Taxonomy" id="1141098"/>
    <lineage>
        <taxon>Eukaryota</taxon>
        <taxon>Fungi</taxon>
        <taxon>Dikarya</taxon>
        <taxon>Ascomycota</taxon>
        <taxon>Pezizomycotina</taxon>
        <taxon>Sordariomycetes</taxon>
        <taxon>Xylariomycetidae</taxon>
        <taxon>Amphisphaeriales</taxon>
        <taxon>Pseudomassariaceae</taxon>
        <taxon>Pseudomassariella</taxon>
    </lineage>
</organism>
<keyword evidence="2" id="KW-1003">Cell membrane</keyword>
<dbReference type="PANTHER" id="PTHR34992">
    <property type="entry name" value="HYPHAL ANASTAMOSIS-7 PROTEIN"/>
    <property type="match status" value="1"/>
</dbReference>
<dbReference type="PANTHER" id="PTHR34992:SF2">
    <property type="entry name" value="COPPER ACQUISITION FACTOR BIM1-LIKE DOMAIN-CONTAINING PROTEIN"/>
    <property type="match status" value="1"/>
</dbReference>
<evidence type="ECO:0000256" key="7">
    <source>
        <dbReference type="ARBA" id="ARBA00023288"/>
    </source>
</evidence>
<evidence type="ECO:0000256" key="4">
    <source>
        <dbReference type="ARBA" id="ARBA00022729"/>
    </source>
</evidence>
<proteinExistence type="predicted"/>
<dbReference type="CDD" id="cd21176">
    <property type="entry name" value="LPMO_auxiliary-like"/>
    <property type="match status" value="1"/>
</dbReference>
<dbReference type="GO" id="GO:0098552">
    <property type="term" value="C:side of membrane"/>
    <property type="evidence" value="ECO:0007669"/>
    <property type="project" value="UniProtKB-KW"/>
</dbReference>
<dbReference type="OrthoDB" id="5333578at2759"/>
<feature type="region of interest" description="Disordered" evidence="8">
    <location>
        <begin position="169"/>
        <end position="192"/>
    </location>
</feature>
<dbReference type="GeneID" id="63770736"/>
<name>A0A1Y2D9S1_9PEZI</name>
<dbReference type="GO" id="GO:0005886">
    <property type="term" value="C:plasma membrane"/>
    <property type="evidence" value="ECO:0007669"/>
    <property type="project" value="UniProtKB-SubCell"/>
</dbReference>
<comment type="subcellular location">
    <subcellularLocation>
        <location evidence="1">Cell membrane</location>
        <topology evidence="1">Lipid-anchor</topology>
        <topology evidence="1">GPI-anchor</topology>
    </subcellularLocation>
</comment>
<keyword evidence="6" id="KW-0325">Glycoprotein</keyword>
<evidence type="ECO:0000313" key="11">
    <source>
        <dbReference type="Proteomes" id="UP000193689"/>
    </source>
</evidence>
<dbReference type="AlphaFoldDB" id="A0A1Y2D9S1"/>
<comment type="caution">
    <text evidence="10">The sequence shown here is derived from an EMBL/GenBank/DDBJ whole genome shotgun (WGS) entry which is preliminary data.</text>
</comment>
<evidence type="ECO:0000256" key="1">
    <source>
        <dbReference type="ARBA" id="ARBA00004609"/>
    </source>
</evidence>
<keyword evidence="3" id="KW-0336">GPI-anchor</keyword>